<dbReference type="PRINTS" id="PR00228">
    <property type="entry name" value="GEMCOATCLVL1"/>
</dbReference>
<comment type="caution">
    <text evidence="2">The sequence shown here is derived from an EMBL/GenBank/DDBJ whole genome shotgun (WGS) entry which is preliminary data.</text>
</comment>
<dbReference type="InterPro" id="IPR022692">
    <property type="entry name" value="Gemini_AL1_REP_central"/>
</dbReference>
<dbReference type="InterPro" id="IPR001301">
    <property type="entry name" value="Gemini_AL1_CLV"/>
</dbReference>
<gene>
    <name evidence="2" type="ORF">V6N12_062821</name>
</gene>
<reference evidence="2 3" key="1">
    <citation type="journal article" date="2024" name="G3 (Bethesda)">
        <title>Genome assembly of Hibiscus sabdariffa L. provides insights into metabolisms of medicinal natural products.</title>
        <authorList>
            <person name="Kim T."/>
        </authorList>
    </citation>
    <scope>NUCLEOTIDE SEQUENCE [LARGE SCALE GENOMIC DNA]</scope>
    <source>
        <strain evidence="2">TK-2024</strain>
        <tissue evidence="2">Old leaves</tissue>
    </source>
</reference>
<dbReference type="Pfam" id="PF08283">
    <property type="entry name" value="Gemini_AL1_M"/>
    <property type="match status" value="1"/>
</dbReference>
<dbReference type="EMBL" id="JBBPBM010000007">
    <property type="protein sequence ID" value="KAK8575145.1"/>
    <property type="molecule type" value="Genomic_DNA"/>
</dbReference>
<dbReference type="Proteomes" id="UP001472677">
    <property type="component" value="Unassembled WGS sequence"/>
</dbReference>
<protein>
    <recommendedName>
        <fullName evidence="1">Geminivirus AL1 replication-associated protein central domain-containing protein</fullName>
    </recommendedName>
</protein>
<sequence>MLDDWVMENIKDAAARPWRPISLVIEGESRIGKTLWARSLGPHNYLCRHLDLCAKTFTNDAWYDVIDDVDPYFVKHFKEFMGAQRDWKSNTKYGKPVQIKGRIPTIFL</sequence>
<feature type="domain" description="Geminivirus AL1 replication-associated protein central" evidence="1">
    <location>
        <begin position="2"/>
        <end position="36"/>
    </location>
</feature>
<proteinExistence type="predicted"/>
<evidence type="ECO:0000313" key="3">
    <source>
        <dbReference type="Proteomes" id="UP001472677"/>
    </source>
</evidence>
<accession>A0ABR2F9Y2</accession>
<name>A0ABR2F9Y2_9ROSI</name>
<evidence type="ECO:0000259" key="1">
    <source>
        <dbReference type="Pfam" id="PF08283"/>
    </source>
</evidence>
<organism evidence="2 3">
    <name type="scientific">Hibiscus sabdariffa</name>
    <name type="common">roselle</name>
    <dbReference type="NCBI Taxonomy" id="183260"/>
    <lineage>
        <taxon>Eukaryota</taxon>
        <taxon>Viridiplantae</taxon>
        <taxon>Streptophyta</taxon>
        <taxon>Embryophyta</taxon>
        <taxon>Tracheophyta</taxon>
        <taxon>Spermatophyta</taxon>
        <taxon>Magnoliopsida</taxon>
        <taxon>eudicotyledons</taxon>
        <taxon>Gunneridae</taxon>
        <taxon>Pentapetalae</taxon>
        <taxon>rosids</taxon>
        <taxon>malvids</taxon>
        <taxon>Malvales</taxon>
        <taxon>Malvaceae</taxon>
        <taxon>Malvoideae</taxon>
        <taxon>Hibiscus</taxon>
    </lineage>
</organism>
<keyword evidence="3" id="KW-1185">Reference proteome</keyword>
<evidence type="ECO:0000313" key="2">
    <source>
        <dbReference type="EMBL" id="KAK8575145.1"/>
    </source>
</evidence>